<comment type="similarity">
    <text evidence="1">Belongs to the WXG100 family.</text>
</comment>
<dbReference type="Proteomes" id="UP000319525">
    <property type="component" value="Unassembled WGS sequence"/>
</dbReference>
<dbReference type="SUPFAM" id="SSF140453">
    <property type="entry name" value="EsxAB dimer-like"/>
    <property type="match status" value="1"/>
</dbReference>
<sequence length="97" mass="10614">MSVADHIRIEFGRVGQTVEVLRAASGGIRGELDALDARLATMESGWRGEAREAYSVARAQWEERMRSMQTLLEGCAEVLLRTGEAIAATEDSLAKSF</sequence>
<evidence type="ECO:0000256" key="1">
    <source>
        <dbReference type="RuleBase" id="RU362001"/>
    </source>
</evidence>
<evidence type="ECO:0000313" key="3">
    <source>
        <dbReference type="Proteomes" id="UP000319525"/>
    </source>
</evidence>
<comment type="caution">
    <text evidence="2">The sequence shown here is derived from an EMBL/GenBank/DDBJ whole genome shotgun (WGS) entry which is preliminary data.</text>
</comment>
<gene>
    <name evidence="2" type="ORF">MTE01_11120</name>
</gene>
<protein>
    <recommendedName>
        <fullName evidence="1">ESAT-6-like protein</fullName>
    </recommendedName>
</protein>
<dbReference type="Gene3D" id="1.10.287.1060">
    <property type="entry name" value="ESAT-6-like"/>
    <property type="match status" value="1"/>
</dbReference>
<dbReference type="AlphaFoldDB" id="A0A4Y3QJT9"/>
<proteinExistence type="inferred from homology"/>
<name>A0A4Y3QJT9_MICTE</name>
<dbReference type="Pfam" id="PF06013">
    <property type="entry name" value="WXG100"/>
    <property type="match status" value="1"/>
</dbReference>
<dbReference type="InterPro" id="IPR036689">
    <property type="entry name" value="ESAT-6-like_sf"/>
</dbReference>
<accession>A0A4Y3QJT9</accession>
<organism evidence="2 3">
    <name type="scientific">Microbacterium testaceum</name>
    <name type="common">Aureobacterium testaceum</name>
    <name type="synonym">Brevibacterium testaceum</name>
    <dbReference type="NCBI Taxonomy" id="2033"/>
    <lineage>
        <taxon>Bacteria</taxon>
        <taxon>Bacillati</taxon>
        <taxon>Actinomycetota</taxon>
        <taxon>Actinomycetes</taxon>
        <taxon>Micrococcales</taxon>
        <taxon>Microbacteriaceae</taxon>
        <taxon>Microbacterium</taxon>
    </lineage>
</organism>
<dbReference type="InterPro" id="IPR010310">
    <property type="entry name" value="T7SS_ESAT-6-like"/>
</dbReference>
<dbReference type="OrthoDB" id="4278078at2"/>
<dbReference type="GeneID" id="94047812"/>
<reference evidence="2 3" key="1">
    <citation type="submission" date="2019-06" db="EMBL/GenBank/DDBJ databases">
        <title>Whole genome shotgun sequence of Microbacterium testaceum NBRC 12675.</title>
        <authorList>
            <person name="Hosoyama A."/>
            <person name="Uohara A."/>
            <person name="Ohji S."/>
            <person name="Ichikawa N."/>
        </authorList>
    </citation>
    <scope>NUCLEOTIDE SEQUENCE [LARGE SCALE GENOMIC DNA]</scope>
    <source>
        <strain evidence="2 3">NBRC 12675</strain>
    </source>
</reference>
<dbReference type="NCBIfam" id="TIGR03930">
    <property type="entry name" value="WXG100_ESAT6"/>
    <property type="match status" value="1"/>
</dbReference>
<evidence type="ECO:0000313" key="2">
    <source>
        <dbReference type="EMBL" id="GEB45167.1"/>
    </source>
</evidence>
<dbReference type="RefSeq" id="WP_141376129.1">
    <property type="nucleotide sequence ID" value="NZ_BJML01000002.1"/>
</dbReference>
<dbReference type="EMBL" id="BJML01000002">
    <property type="protein sequence ID" value="GEB45167.1"/>
    <property type="molecule type" value="Genomic_DNA"/>
</dbReference>